<evidence type="ECO:0000256" key="1">
    <source>
        <dbReference type="SAM" id="Coils"/>
    </source>
</evidence>
<dbReference type="AlphaFoldDB" id="A0A7S1HZR5"/>
<keyword evidence="1" id="KW-0175">Coiled coil</keyword>
<evidence type="ECO:0000256" key="2">
    <source>
        <dbReference type="SAM" id="MobiDB-lite"/>
    </source>
</evidence>
<dbReference type="PANTHER" id="PTHR45615">
    <property type="entry name" value="MYOSIN HEAVY CHAIN, NON-MUSCLE"/>
    <property type="match status" value="1"/>
</dbReference>
<dbReference type="Gene3D" id="1.10.238.10">
    <property type="entry name" value="EF-hand"/>
    <property type="match status" value="1"/>
</dbReference>
<evidence type="ECO:0000313" key="4">
    <source>
        <dbReference type="EMBL" id="CAD8996503.1"/>
    </source>
</evidence>
<feature type="region of interest" description="Disordered" evidence="2">
    <location>
        <begin position="1"/>
        <end position="21"/>
    </location>
</feature>
<feature type="compositionally biased region" description="Polar residues" evidence="2">
    <location>
        <begin position="504"/>
        <end position="515"/>
    </location>
</feature>
<dbReference type="GO" id="GO:0051015">
    <property type="term" value="F:actin filament binding"/>
    <property type="evidence" value="ECO:0007669"/>
    <property type="project" value="TreeGrafter"/>
</dbReference>
<protein>
    <recommendedName>
        <fullName evidence="3">EF-hand domain-containing protein</fullName>
    </recommendedName>
</protein>
<dbReference type="PROSITE" id="PS50222">
    <property type="entry name" value="EF_HAND_2"/>
    <property type="match status" value="1"/>
</dbReference>
<evidence type="ECO:0000259" key="3">
    <source>
        <dbReference type="PROSITE" id="PS50222"/>
    </source>
</evidence>
<proteinExistence type="predicted"/>
<sequence length="1137" mass="127956">MVRMNNSGAGMRGSSPHPEASVYTATHGCPFRNPADCPFHKLENGKCGTVSRRRINLSGMTKDEEQHVLNQLQDALQLKELTIQVLEKQNSQVKEEAAELNRRSTRHEDKIRSLVDELKSKEKQMNEVLLQAMRVQATHEEADAKLKRVQHLEEQHSKMSIELADAKHLVSKQAELLKELRKDTAAKDVMNTDLSVRNKVLQDKVSSLVSQQELFLAEKRTEVEHLQKELRHRNLTITETKARNIVLQDKVDHLISLQDQTSSEKEKEVNELRQALLTEQSMSQQRARESKSALESLQQSLRELEVSKAAAVANVLQDKREVVEALRKESDGKDSVITDLKARNIVLQDKVEDLLNTQDLLNAEKDREIAELRQQILKEHKVSEDRKAGLEKLQLRLRQMEAGSPRRPKEGGVGVDLGMVGPPVDNGLPSPLLGGPSSPSGRRSPRAFGADLSKGSNANVSESGAVHGRHETVSRGGGSPHRSTAPSGHSDTRRASRARADVVNESQGSNANVSESGAVHGRHKTVSRGAGSPHRSTAPSGHSDTRRASRARADVVNESQDSLMGSIQVSSTPHGDTPFPYSNCAETATEDIVSVQPGDWSPPHPLDDKKTSRMSLQFGETGNISRVSFRQAAGSGGSFRQAPLPASASPKSGPSFGVPEIPYTDDVYGVDATLEAAQVEELLSELHSITPAAEGSVPQHQMPDFLLNAHKDLILTEERRQRHLLEQWQQDSADLFTGWLTLVLRMRTMQDTVNAQKQELTARQQRIKKEEEEVQKIHKEYVAERRLAQETRAALEQTLLDHNLEFEAVLQKQKQEMEHQRAELHEELHSEKTKWHTERETEKAELQKERTEWLQAKEAAERQMEAIRAALDQFATEKKGLEESRSALEGERRAFEAKRRAFEAQKEADEVDRMIWGDRKQDALTQLQYETLTLDDTVHMLKSTKAVIEQHRSEEVGRCKFRSQLINEAYRARAAEHWQREAALVAAKSAPAGNLSLMPAGHQWPKPEWWMYADVAFDLHLLMQVRRTFLAADVDKSGKLDIKKLGDYCLQQGCQNVTYEQLRSMLTQVDLRGQNAVDFWAFLGIQLYISLDLRSKSIPLLDWMSFCTYSSAAPPAKKVIRGWKKSAKPWYRDNAWQ</sequence>
<feature type="compositionally biased region" description="Polar residues" evidence="2">
    <location>
        <begin position="557"/>
        <end position="574"/>
    </location>
</feature>
<dbReference type="GO" id="GO:0016460">
    <property type="term" value="C:myosin II complex"/>
    <property type="evidence" value="ECO:0007669"/>
    <property type="project" value="TreeGrafter"/>
</dbReference>
<dbReference type="SUPFAM" id="SSF47473">
    <property type="entry name" value="EF-hand"/>
    <property type="match status" value="1"/>
</dbReference>
<dbReference type="GO" id="GO:0000146">
    <property type="term" value="F:microfilament motor activity"/>
    <property type="evidence" value="ECO:0007669"/>
    <property type="project" value="TreeGrafter"/>
</dbReference>
<feature type="region of interest" description="Disordered" evidence="2">
    <location>
        <begin position="632"/>
        <end position="657"/>
    </location>
</feature>
<dbReference type="GO" id="GO:0005509">
    <property type="term" value="F:calcium ion binding"/>
    <property type="evidence" value="ECO:0007669"/>
    <property type="project" value="InterPro"/>
</dbReference>
<feature type="compositionally biased region" description="Basic and acidic residues" evidence="2">
    <location>
        <begin position="543"/>
        <end position="555"/>
    </location>
</feature>
<gene>
    <name evidence="4" type="ORF">EGYM00392_LOCUS7565</name>
</gene>
<name>A0A7S1HZR5_9EUGL</name>
<organism evidence="4">
    <name type="scientific">Eutreptiella gymnastica</name>
    <dbReference type="NCBI Taxonomy" id="73025"/>
    <lineage>
        <taxon>Eukaryota</taxon>
        <taxon>Discoba</taxon>
        <taxon>Euglenozoa</taxon>
        <taxon>Euglenida</taxon>
        <taxon>Spirocuta</taxon>
        <taxon>Euglenophyceae</taxon>
        <taxon>Eutreptiales</taxon>
        <taxon>Eutreptiaceae</taxon>
        <taxon>Eutreptiella</taxon>
    </lineage>
</organism>
<dbReference type="PANTHER" id="PTHR45615:SF40">
    <property type="entry name" value="MYOSIN HEAVY CHAIN, NON-MUSCLE"/>
    <property type="match status" value="1"/>
</dbReference>
<feature type="compositionally biased region" description="Basic and acidic residues" evidence="2">
    <location>
        <begin position="490"/>
        <end position="502"/>
    </location>
</feature>
<dbReference type="InterPro" id="IPR002048">
    <property type="entry name" value="EF_hand_dom"/>
</dbReference>
<feature type="domain" description="EF-hand" evidence="3">
    <location>
        <begin position="1020"/>
        <end position="1055"/>
    </location>
</feature>
<feature type="compositionally biased region" description="Low complexity" evidence="2">
    <location>
        <begin position="427"/>
        <end position="442"/>
    </location>
</feature>
<dbReference type="InterPro" id="IPR011992">
    <property type="entry name" value="EF-hand-dom_pair"/>
</dbReference>
<feature type="coiled-coil region" evidence="1">
    <location>
        <begin position="753"/>
        <end position="905"/>
    </location>
</feature>
<feature type="coiled-coil region" evidence="1">
    <location>
        <begin position="287"/>
        <end position="375"/>
    </location>
</feature>
<dbReference type="GO" id="GO:0005737">
    <property type="term" value="C:cytoplasm"/>
    <property type="evidence" value="ECO:0007669"/>
    <property type="project" value="TreeGrafter"/>
</dbReference>
<feature type="region of interest" description="Disordered" evidence="2">
    <location>
        <begin position="397"/>
        <end position="583"/>
    </location>
</feature>
<reference evidence="4" key="1">
    <citation type="submission" date="2021-01" db="EMBL/GenBank/DDBJ databases">
        <authorList>
            <person name="Corre E."/>
            <person name="Pelletier E."/>
            <person name="Niang G."/>
            <person name="Scheremetjew M."/>
            <person name="Finn R."/>
            <person name="Kale V."/>
            <person name="Holt S."/>
            <person name="Cochrane G."/>
            <person name="Meng A."/>
            <person name="Brown T."/>
            <person name="Cohen L."/>
        </authorList>
    </citation>
    <scope>NUCLEOTIDE SEQUENCE</scope>
    <source>
        <strain evidence="4">NIES-381</strain>
    </source>
</reference>
<feature type="coiled-coil region" evidence="1">
    <location>
        <begin position="69"/>
        <end position="183"/>
    </location>
</feature>
<accession>A0A7S1HZR5</accession>
<dbReference type="EMBL" id="HBGA01019404">
    <property type="protein sequence ID" value="CAD8996503.1"/>
    <property type="molecule type" value="Transcribed_RNA"/>
</dbReference>
<dbReference type="GO" id="GO:0032982">
    <property type="term" value="C:myosin filament"/>
    <property type="evidence" value="ECO:0007669"/>
    <property type="project" value="TreeGrafter"/>
</dbReference>